<reference evidence="2" key="1">
    <citation type="submission" date="2023-10" db="EMBL/GenBank/DDBJ databases">
        <authorList>
            <person name="Chen Y."/>
            <person name="Shah S."/>
            <person name="Dougan E. K."/>
            <person name="Thang M."/>
            <person name="Chan C."/>
        </authorList>
    </citation>
    <scope>NUCLEOTIDE SEQUENCE [LARGE SCALE GENOMIC DNA]</scope>
</reference>
<dbReference type="Proteomes" id="UP001189429">
    <property type="component" value="Unassembled WGS sequence"/>
</dbReference>
<name>A0ABN9PP27_9DINO</name>
<gene>
    <name evidence="2" type="ORF">PCOR1329_LOCUS4698</name>
</gene>
<dbReference type="EMBL" id="CAUYUJ010001223">
    <property type="protein sequence ID" value="CAK0794838.1"/>
    <property type="molecule type" value="Genomic_DNA"/>
</dbReference>
<keyword evidence="3" id="KW-1185">Reference proteome</keyword>
<evidence type="ECO:0000313" key="3">
    <source>
        <dbReference type="Proteomes" id="UP001189429"/>
    </source>
</evidence>
<feature type="compositionally biased region" description="Polar residues" evidence="1">
    <location>
        <begin position="132"/>
        <end position="142"/>
    </location>
</feature>
<proteinExistence type="predicted"/>
<feature type="region of interest" description="Disordered" evidence="1">
    <location>
        <begin position="115"/>
        <end position="142"/>
    </location>
</feature>
<evidence type="ECO:0000313" key="2">
    <source>
        <dbReference type="EMBL" id="CAK0794838.1"/>
    </source>
</evidence>
<feature type="compositionally biased region" description="Basic and acidic residues" evidence="1">
    <location>
        <begin position="115"/>
        <end position="129"/>
    </location>
</feature>
<sequence length="142" mass="14551">MLCPPSALLVAGRPRAPPTRNAWAFGYSAPPPVMPARAPLALAALLAACCPHAPRGAAAGGAVAVEVAAHRQADSSRSLLEGLERQSSDAQLAQLVQDMPQRLQKVIGALRVLTRDDSADGDPASHLEEVSSGASTNASALE</sequence>
<feature type="non-terminal residue" evidence="2">
    <location>
        <position position="142"/>
    </location>
</feature>
<accession>A0ABN9PP27</accession>
<evidence type="ECO:0000256" key="1">
    <source>
        <dbReference type="SAM" id="MobiDB-lite"/>
    </source>
</evidence>
<comment type="caution">
    <text evidence="2">The sequence shown here is derived from an EMBL/GenBank/DDBJ whole genome shotgun (WGS) entry which is preliminary data.</text>
</comment>
<protein>
    <submittedName>
        <fullName evidence="2">Uncharacterized protein</fullName>
    </submittedName>
</protein>
<organism evidence="2 3">
    <name type="scientific">Prorocentrum cordatum</name>
    <dbReference type="NCBI Taxonomy" id="2364126"/>
    <lineage>
        <taxon>Eukaryota</taxon>
        <taxon>Sar</taxon>
        <taxon>Alveolata</taxon>
        <taxon>Dinophyceae</taxon>
        <taxon>Prorocentrales</taxon>
        <taxon>Prorocentraceae</taxon>
        <taxon>Prorocentrum</taxon>
    </lineage>
</organism>